<dbReference type="GO" id="GO:0005829">
    <property type="term" value="C:cytosol"/>
    <property type="evidence" value="ECO:0007669"/>
    <property type="project" value="TreeGrafter"/>
</dbReference>
<sequence length="220" mass="24388">MGLLLYSTEFLQPLPDEGFHRLLGLLPAVLQPKILRYRRWEDAHANLLGKHLLRLALENAAAAAGLDKLQYTPQDKPYIPGSPHFNISHSGNRVVCLLSTKGRVGIDIESIHPISFGDFQTQFTPKEWAAIHNAPEPVTAFYRFWTAKESLIKADGRGLQIPLLKLDVSEAGPINLDGATWQLRPLAFFPGYAAHLAFEESAEPAINFHHLSPADILATV</sequence>
<organism evidence="4 5">
    <name type="scientific">Puia dinghuensis</name>
    <dbReference type="NCBI Taxonomy" id="1792502"/>
    <lineage>
        <taxon>Bacteria</taxon>
        <taxon>Pseudomonadati</taxon>
        <taxon>Bacteroidota</taxon>
        <taxon>Chitinophagia</taxon>
        <taxon>Chitinophagales</taxon>
        <taxon>Chitinophagaceae</taxon>
        <taxon>Puia</taxon>
    </lineage>
</organism>
<gene>
    <name evidence="4" type="ORF">GCM10011511_02450</name>
</gene>
<dbReference type="InterPro" id="IPR008278">
    <property type="entry name" value="4-PPantetheinyl_Trfase_dom"/>
</dbReference>
<evidence type="ECO:0000256" key="2">
    <source>
        <dbReference type="ARBA" id="ARBA00022679"/>
    </source>
</evidence>
<dbReference type="SUPFAM" id="SSF56214">
    <property type="entry name" value="4'-phosphopantetheinyl transferase"/>
    <property type="match status" value="2"/>
</dbReference>
<dbReference type="Proteomes" id="UP000607559">
    <property type="component" value="Unassembled WGS sequence"/>
</dbReference>
<dbReference type="GO" id="GO:0008897">
    <property type="term" value="F:holo-[acyl-carrier-protein] synthase activity"/>
    <property type="evidence" value="ECO:0007669"/>
    <property type="project" value="InterPro"/>
</dbReference>
<comment type="similarity">
    <text evidence="1">Belongs to the P-Pant transferase superfamily. Gsp/Sfp/HetI/AcpT family.</text>
</comment>
<evidence type="ECO:0000313" key="5">
    <source>
        <dbReference type="Proteomes" id="UP000607559"/>
    </source>
</evidence>
<dbReference type="EMBL" id="BMJC01000001">
    <property type="protein sequence ID" value="GGA82957.1"/>
    <property type="molecule type" value="Genomic_DNA"/>
</dbReference>
<dbReference type="InterPro" id="IPR050559">
    <property type="entry name" value="P-Pant_transferase_sf"/>
</dbReference>
<feature type="domain" description="4'-phosphopantetheinyl transferase" evidence="3">
    <location>
        <begin position="103"/>
        <end position="170"/>
    </location>
</feature>
<dbReference type="PANTHER" id="PTHR12215">
    <property type="entry name" value="PHOSPHOPANTETHEINE TRANSFERASE"/>
    <property type="match status" value="1"/>
</dbReference>
<dbReference type="PANTHER" id="PTHR12215:SF10">
    <property type="entry name" value="L-AMINOADIPATE-SEMIALDEHYDE DEHYDROGENASE-PHOSPHOPANTETHEINYL TRANSFERASE"/>
    <property type="match status" value="1"/>
</dbReference>
<protein>
    <recommendedName>
        <fullName evidence="3">4'-phosphopantetheinyl transferase domain-containing protein</fullName>
    </recommendedName>
</protein>
<dbReference type="InterPro" id="IPR037143">
    <property type="entry name" value="4-PPantetheinyl_Trfase_dom_sf"/>
</dbReference>
<name>A0A8J2U6Z7_9BACT</name>
<reference evidence="4" key="1">
    <citation type="journal article" date="2014" name="Int. J. Syst. Evol. Microbiol.">
        <title>Complete genome sequence of Corynebacterium casei LMG S-19264T (=DSM 44701T), isolated from a smear-ripened cheese.</title>
        <authorList>
            <consortium name="US DOE Joint Genome Institute (JGI-PGF)"/>
            <person name="Walter F."/>
            <person name="Albersmeier A."/>
            <person name="Kalinowski J."/>
            <person name="Ruckert C."/>
        </authorList>
    </citation>
    <scope>NUCLEOTIDE SEQUENCE</scope>
    <source>
        <strain evidence="4">CGMCC 1.15448</strain>
    </source>
</reference>
<proteinExistence type="inferred from homology"/>
<evidence type="ECO:0000256" key="1">
    <source>
        <dbReference type="ARBA" id="ARBA00010990"/>
    </source>
</evidence>
<accession>A0A8J2U6Z7</accession>
<dbReference type="RefSeq" id="WP_188927707.1">
    <property type="nucleotide sequence ID" value="NZ_BMJC01000001.1"/>
</dbReference>
<evidence type="ECO:0000313" key="4">
    <source>
        <dbReference type="EMBL" id="GGA82957.1"/>
    </source>
</evidence>
<keyword evidence="2" id="KW-0808">Transferase</keyword>
<dbReference type="AlphaFoldDB" id="A0A8J2U6Z7"/>
<dbReference type="GO" id="GO:0019878">
    <property type="term" value="P:lysine biosynthetic process via aminoadipic acid"/>
    <property type="evidence" value="ECO:0007669"/>
    <property type="project" value="TreeGrafter"/>
</dbReference>
<dbReference type="Pfam" id="PF01648">
    <property type="entry name" value="ACPS"/>
    <property type="match status" value="1"/>
</dbReference>
<dbReference type="Gene3D" id="3.90.470.20">
    <property type="entry name" value="4'-phosphopantetheinyl transferase domain"/>
    <property type="match status" value="2"/>
</dbReference>
<reference evidence="4" key="2">
    <citation type="submission" date="2020-09" db="EMBL/GenBank/DDBJ databases">
        <authorList>
            <person name="Sun Q."/>
            <person name="Zhou Y."/>
        </authorList>
    </citation>
    <scope>NUCLEOTIDE SEQUENCE</scope>
    <source>
        <strain evidence="4">CGMCC 1.15448</strain>
    </source>
</reference>
<evidence type="ECO:0000259" key="3">
    <source>
        <dbReference type="Pfam" id="PF01648"/>
    </source>
</evidence>
<dbReference type="GO" id="GO:0000287">
    <property type="term" value="F:magnesium ion binding"/>
    <property type="evidence" value="ECO:0007669"/>
    <property type="project" value="InterPro"/>
</dbReference>
<keyword evidence="5" id="KW-1185">Reference proteome</keyword>
<comment type="caution">
    <text evidence="4">The sequence shown here is derived from an EMBL/GenBank/DDBJ whole genome shotgun (WGS) entry which is preliminary data.</text>
</comment>